<feature type="domain" description="DUF8173" evidence="2">
    <location>
        <begin position="223"/>
        <end position="361"/>
    </location>
</feature>
<dbReference type="RefSeq" id="WP_274325026.1">
    <property type="nucleotide sequence ID" value="NZ_CP118158.1"/>
</dbReference>
<dbReference type="Pfam" id="PF04519">
    <property type="entry name" value="Bactofilin"/>
    <property type="match status" value="2"/>
</dbReference>
<keyword evidence="1" id="KW-0812">Transmembrane</keyword>
<evidence type="ECO:0000313" key="3">
    <source>
        <dbReference type="EMBL" id="MFC7139438.1"/>
    </source>
</evidence>
<evidence type="ECO:0000259" key="2">
    <source>
        <dbReference type="Pfam" id="PF26514"/>
    </source>
</evidence>
<feature type="transmembrane region" description="Helical" evidence="1">
    <location>
        <begin position="325"/>
        <end position="343"/>
    </location>
</feature>
<dbReference type="PANTHER" id="PTHR35024">
    <property type="entry name" value="HYPOTHETICAL CYTOSOLIC PROTEIN"/>
    <property type="match status" value="1"/>
</dbReference>
<dbReference type="PANTHER" id="PTHR35024:SF4">
    <property type="entry name" value="POLYMER-FORMING CYTOSKELETAL PROTEIN"/>
    <property type="match status" value="1"/>
</dbReference>
<dbReference type="GeneID" id="78819694"/>
<feature type="transmembrane region" description="Helical" evidence="1">
    <location>
        <begin position="227"/>
        <end position="245"/>
    </location>
</feature>
<feature type="transmembrane region" description="Helical" evidence="1">
    <location>
        <begin position="266"/>
        <end position="290"/>
    </location>
</feature>
<accession>A0ABD5Y0S9</accession>
<protein>
    <submittedName>
        <fullName evidence="3">Polymer-forming cytoskeletal protein</fullName>
    </submittedName>
</protein>
<dbReference type="Pfam" id="PF26514">
    <property type="entry name" value="DUF8173"/>
    <property type="match status" value="1"/>
</dbReference>
<keyword evidence="1" id="KW-1133">Transmembrane helix</keyword>
<sequence>MAPPTPDARTSRAIVLVCSLVVALALLPGAAAAAPQDADRVVGPNETVGGDLTAMTGDVLVRGTVEGDVTAVAGSVEVADGGRVDGDVTAASGSVTVAGSVGGDATAASGSVELTGDARVEGSASAGSGSVTVAEGATVEEDISAGGGDAEVAGTVDGDVASGQSVVLGSTATVGGDVTYHESLDREDGAAVAGTVTEKSSSEWHVGGQFGVGPDEVFDAVFSPLLAVYWTLLSLLVGAVLLALFPEFSAELVETATDDPARTGAAGLAALFAVPVLLVAVTLTIVGIPLALAGGALFWLAAWAALVYGEYLVGRYALTAADVENRWAALVAGVVGVEAVGFVPYVGGLVTFVVLLLGLGAGALVVAARWRGDGDDGVETPPPDPSPRAA</sequence>
<feature type="transmembrane region" description="Helical" evidence="1">
    <location>
        <begin position="349"/>
        <end position="368"/>
    </location>
</feature>
<dbReference type="AlphaFoldDB" id="A0ABD5Y0S9"/>
<dbReference type="InterPro" id="IPR007607">
    <property type="entry name" value="BacA/B"/>
</dbReference>
<keyword evidence="1" id="KW-0472">Membrane</keyword>
<organism evidence="3 4">
    <name type="scientific">Halosimplex aquaticum</name>
    <dbReference type="NCBI Taxonomy" id="3026162"/>
    <lineage>
        <taxon>Archaea</taxon>
        <taxon>Methanobacteriati</taxon>
        <taxon>Methanobacteriota</taxon>
        <taxon>Stenosarchaea group</taxon>
        <taxon>Halobacteria</taxon>
        <taxon>Halobacteriales</taxon>
        <taxon>Haloarculaceae</taxon>
        <taxon>Halosimplex</taxon>
    </lineage>
</organism>
<dbReference type="Proteomes" id="UP001596432">
    <property type="component" value="Unassembled WGS sequence"/>
</dbReference>
<comment type="caution">
    <text evidence="3">The sequence shown here is derived from an EMBL/GenBank/DDBJ whole genome shotgun (WGS) entry which is preliminary data.</text>
</comment>
<dbReference type="InterPro" id="IPR058486">
    <property type="entry name" value="DUF8173"/>
</dbReference>
<feature type="transmembrane region" description="Helical" evidence="1">
    <location>
        <begin position="296"/>
        <end position="313"/>
    </location>
</feature>
<name>A0ABD5Y0S9_9EURY</name>
<dbReference type="EMBL" id="JBHTAS010000001">
    <property type="protein sequence ID" value="MFC7139438.1"/>
    <property type="molecule type" value="Genomic_DNA"/>
</dbReference>
<keyword evidence="4" id="KW-1185">Reference proteome</keyword>
<proteinExistence type="predicted"/>
<reference evidence="3 4" key="1">
    <citation type="journal article" date="2019" name="Int. J. Syst. Evol. Microbiol.">
        <title>The Global Catalogue of Microorganisms (GCM) 10K type strain sequencing project: providing services to taxonomists for standard genome sequencing and annotation.</title>
        <authorList>
            <consortium name="The Broad Institute Genomics Platform"/>
            <consortium name="The Broad Institute Genome Sequencing Center for Infectious Disease"/>
            <person name="Wu L."/>
            <person name="Ma J."/>
        </authorList>
    </citation>
    <scope>NUCLEOTIDE SEQUENCE [LARGE SCALE GENOMIC DNA]</scope>
    <source>
        <strain evidence="3 4">XZYJT29</strain>
    </source>
</reference>
<gene>
    <name evidence="3" type="ORF">ACFQMA_06245</name>
</gene>
<evidence type="ECO:0000256" key="1">
    <source>
        <dbReference type="SAM" id="Phobius"/>
    </source>
</evidence>
<evidence type="ECO:0000313" key="4">
    <source>
        <dbReference type="Proteomes" id="UP001596432"/>
    </source>
</evidence>